<dbReference type="Proteomes" id="UP000509414">
    <property type="component" value="Chromosome"/>
</dbReference>
<evidence type="ECO:0008006" key="3">
    <source>
        <dbReference type="Google" id="ProtNLM"/>
    </source>
</evidence>
<evidence type="ECO:0000313" key="2">
    <source>
        <dbReference type="Proteomes" id="UP000509414"/>
    </source>
</evidence>
<sequence>MKKLILAVVVLFGLTACSDKNWVQRVDINKLERGTKAYAICGQSDDEKYLETQINEELNKRGYFGKDDLLIKCSVIQNDNMAESTTKSFVYNSKGILLANFEAYNLHYDFRSQRGLGANAKNISDYVIYKFLKMNEVDKAKKQEQKNKKYLKPKTKA</sequence>
<dbReference type="PROSITE" id="PS51257">
    <property type="entry name" value="PROKAR_LIPOPROTEIN"/>
    <property type="match status" value="1"/>
</dbReference>
<name>A0A7H9CG17_9BACT</name>
<dbReference type="KEGG" id="cinf:CINF_0560"/>
<accession>A0A7H9CG17</accession>
<keyword evidence="2" id="KW-1185">Reference proteome</keyword>
<protein>
    <recommendedName>
        <fullName evidence="3">DUF4136 domain-containing protein</fullName>
    </recommendedName>
</protein>
<dbReference type="EMBL" id="CP049075">
    <property type="protein sequence ID" value="QLI05083.1"/>
    <property type="molecule type" value="Genomic_DNA"/>
</dbReference>
<dbReference type="RefSeq" id="WP_179975664.1">
    <property type="nucleotide sequence ID" value="NZ_CP049075.1"/>
</dbReference>
<gene>
    <name evidence="1" type="ORF">CINF_0560</name>
</gene>
<reference evidence="1 2" key="1">
    <citation type="submission" date="2020-02" db="EMBL/GenBank/DDBJ databases">
        <title>Complete genome sequence of the novel Campylobacter species Candidatus Campylobacter infans.</title>
        <authorList>
            <person name="Duim B."/>
            <person name="Zomer A."/>
            <person name="van der Graaf L."/>
            <person name="Wagenaar J."/>
        </authorList>
    </citation>
    <scope>NUCLEOTIDE SEQUENCE [LARGE SCALE GENOMIC DNA]</scope>
    <source>
        <strain evidence="1 2">19S00001</strain>
    </source>
</reference>
<evidence type="ECO:0000313" key="1">
    <source>
        <dbReference type="EMBL" id="QLI05083.1"/>
    </source>
</evidence>
<organism evidence="1 2">
    <name type="scientific">Candidatus Campylobacter infans</name>
    <dbReference type="NCBI Taxonomy" id="2561898"/>
    <lineage>
        <taxon>Bacteria</taxon>
        <taxon>Pseudomonadati</taxon>
        <taxon>Campylobacterota</taxon>
        <taxon>Epsilonproteobacteria</taxon>
        <taxon>Campylobacterales</taxon>
        <taxon>Campylobacteraceae</taxon>
        <taxon>Campylobacter</taxon>
    </lineage>
</organism>
<dbReference type="AlphaFoldDB" id="A0A7H9CG17"/>
<proteinExistence type="predicted"/>